<dbReference type="Pfam" id="PF12706">
    <property type="entry name" value="Lactamase_B_2"/>
    <property type="match status" value="1"/>
</dbReference>
<dbReference type="SUPFAM" id="SSF56281">
    <property type="entry name" value="Metallo-hydrolase/oxidoreductase"/>
    <property type="match status" value="1"/>
</dbReference>
<feature type="region of interest" description="Disordered" evidence="1">
    <location>
        <begin position="1"/>
        <end position="31"/>
    </location>
</feature>
<gene>
    <name evidence="3" type="ORF">L210DRAFT_2963562</name>
</gene>
<sequence length="400" mass="43712">MILASTDTYTASTNRNDASPDDTSTQPSTQNPEIELIFLGTGTSTSIPHVACLTAPPSKKPCRTCLSTLTPEGKRNIRRNTSAVVRVTAGKDGKKRTLIIDVGKNFLASALEWFPKYGLREIDAVLITHAHADAMNGLDDLRGWTLGSAIQQHIDVYVSQATFKEIQRAFPYLVAKEFASGGGDVPEFKWHIIEDKVPFEIKDTGIRITPFLVHHGRLFTSSPPPTFTPTPFATQATTPISGRSSPTAGPADEGTTPKIHPYLCFGFLVQDAIVYMSDVSLIPDDAWSVIQAGGRKSVLVIDCLRLRGHTSHMGVREAGGAIRRMGAIRSYMTGFNHDVSQEEYVRIGEGLGGEESSAVRKGIELLREGLEGEVHWVRPAHDGLRVRVDDGGRVWDDTYT</sequence>
<evidence type="ECO:0000256" key="1">
    <source>
        <dbReference type="SAM" id="MobiDB-lite"/>
    </source>
</evidence>
<keyword evidence="4" id="KW-1185">Reference proteome</keyword>
<dbReference type="Proteomes" id="UP001194468">
    <property type="component" value="Unassembled WGS sequence"/>
</dbReference>
<evidence type="ECO:0000259" key="2">
    <source>
        <dbReference type="Pfam" id="PF12706"/>
    </source>
</evidence>
<proteinExistence type="predicted"/>
<feature type="domain" description="Metallo-beta-lactamase" evidence="2">
    <location>
        <begin position="96"/>
        <end position="218"/>
    </location>
</feature>
<feature type="region of interest" description="Disordered" evidence="1">
    <location>
        <begin position="234"/>
        <end position="253"/>
    </location>
</feature>
<reference evidence="3" key="2">
    <citation type="journal article" date="2020" name="Nat. Commun.">
        <title>Large-scale genome sequencing of mycorrhizal fungi provides insights into the early evolution of symbiotic traits.</title>
        <authorList>
            <person name="Miyauchi S."/>
            <person name="Kiss E."/>
            <person name="Kuo A."/>
            <person name="Drula E."/>
            <person name="Kohler A."/>
            <person name="Sanchez-Garcia M."/>
            <person name="Morin E."/>
            <person name="Andreopoulos B."/>
            <person name="Barry K.W."/>
            <person name="Bonito G."/>
            <person name="Buee M."/>
            <person name="Carver A."/>
            <person name="Chen C."/>
            <person name="Cichocki N."/>
            <person name="Clum A."/>
            <person name="Culley D."/>
            <person name="Crous P.W."/>
            <person name="Fauchery L."/>
            <person name="Girlanda M."/>
            <person name="Hayes R.D."/>
            <person name="Keri Z."/>
            <person name="LaButti K."/>
            <person name="Lipzen A."/>
            <person name="Lombard V."/>
            <person name="Magnuson J."/>
            <person name="Maillard F."/>
            <person name="Murat C."/>
            <person name="Nolan M."/>
            <person name="Ohm R.A."/>
            <person name="Pangilinan J."/>
            <person name="Pereira M.F."/>
            <person name="Perotto S."/>
            <person name="Peter M."/>
            <person name="Pfister S."/>
            <person name="Riley R."/>
            <person name="Sitrit Y."/>
            <person name="Stielow J.B."/>
            <person name="Szollosi G."/>
            <person name="Zifcakova L."/>
            <person name="Stursova M."/>
            <person name="Spatafora J.W."/>
            <person name="Tedersoo L."/>
            <person name="Vaario L.M."/>
            <person name="Yamada A."/>
            <person name="Yan M."/>
            <person name="Wang P."/>
            <person name="Xu J."/>
            <person name="Bruns T."/>
            <person name="Baldrian P."/>
            <person name="Vilgalys R."/>
            <person name="Dunand C."/>
            <person name="Henrissat B."/>
            <person name="Grigoriev I.V."/>
            <person name="Hibbett D."/>
            <person name="Nagy L.G."/>
            <person name="Martin F.M."/>
        </authorList>
    </citation>
    <scope>NUCLEOTIDE SEQUENCE</scope>
    <source>
        <strain evidence="3">BED1</strain>
    </source>
</reference>
<reference evidence="3" key="1">
    <citation type="submission" date="2019-10" db="EMBL/GenBank/DDBJ databases">
        <authorList>
            <consortium name="DOE Joint Genome Institute"/>
            <person name="Kuo A."/>
            <person name="Miyauchi S."/>
            <person name="Kiss E."/>
            <person name="Drula E."/>
            <person name="Kohler A."/>
            <person name="Sanchez-Garcia M."/>
            <person name="Andreopoulos B."/>
            <person name="Barry K.W."/>
            <person name="Bonito G."/>
            <person name="Buee M."/>
            <person name="Carver A."/>
            <person name="Chen C."/>
            <person name="Cichocki N."/>
            <person name="Clum A."/>
            <person name="Culley D."/>
            <person name="Crous P.W."/>
            <person name="Fauchery L."/>
            <person name="Girlanda M."/>
            <person name="Hayes R."/>
            <person name="Keri Z."/>
            <person name="LaButti K."/>
            <person name="Lipzen A."/>
            <person name="Lombard V."/>
            <person name="Magnuson J."/>
            <person name="Maillard F."/>
            <person name="Morin E."/>
            <person name="Murat C."/>
            <person name="Nolan M."/>
            <person name="Ohm R."/>
            <person name="Pangilinan J."/>
            <person name="Pereira M."/>
            <person name="Perotto S."/>
            <person name="Peter M."/>
            <person name="Riley R."/>
            <person name="Sitrit Y."/>
            <person name="Stielow B."/>
            <person name="Szollosi G."/>
            <person name="Zifcakova L."/>
            <person name="Stursova M."/>
            <person name="Spatafora J.W."/>
            <person name="Tedersoo L."/>
            <person name="Vaario L.-M."/>
            <person name="Yamada A."/>
            <person name="Yan M."/>
            <person name="Wang P."/>
            <person name="Xu J."/>
            <person name="Bruns T."/>
            <person name="Baldrian P."/>
            <person name="Vilgalys R."/>
            <person name="Henrissat B."/>
            <person name="Grigoriev I.V."/>
            <person name="Hibbett D."/>
            <person name="Nagy L.G."/>
            <person name="Martin F.M."/>
        </authorList>
    </citation>
    <scope>NUCLEOTIDE SEQUENCE</scope>
    <source>
        <strain evidence="3">BED1</strain>
    </source>
</reference>
<evidence type="ECO:0000313" key="4">
    <source>
        <dbReference type="Proteomes" id="UP001194468"/>
    </source>
</evidence>
<dbReference type="InterPro" id="IPR036866">
    <property type="entry name" value="RibonucZ/Hydroxyglut_hydro"/>
</dbReference>
<evidence type="ECO:0000313" key="3">
    <source>
        <dbReference type="EMBL" id="KAF8446214.1"/>
    </source>
</evidence>
<name>A0AAD4C2M1_BOLED</name>
<dbReference type="AlphaFoldDB" id="A0AAD4C2M1"/>
<organism evidence="3 4">
    <name type="scientific">Boletus edulis BED1</name>
    <dbReference type="NCBI Taxonomy" id="1328754"/>
    <lineage>
        <taxon>Eukaryota</taxon>
        <taxon>Fungi</taxon>
        <taxon>Dikarya</taxon>
        <taxon>Basidiomycota</taxon>
        <taxon>Agaricomycotina</taxon>
        <taxon>Agaricomycetes</taxon>
        <taxon>Agaricomycetidae</taxon>
        <taxon>Boletales</taxon>
        <taxon>Boletineae</taxon>
        <taxon>Boletaceae</taxon>
        <taxon>Boletoideae</taxon>
        <taxon>Boletus</taxon>
    </lineage>
</organism>
<dbReference type="PANTHER" id="PTHR42663:SF6">
    <property type="entry name" value="HYDROLASE C777.06C-RELATED"/>
    <property type="match status" value="1"/>
</dbReference>
<dbReference type="InterPro" id="IPR001279">
    <property type="entry name" value="Metallo-B-lactamas"/>
</dbReference>
<dbReference type="EMBL" id="WHUW01000005">
    <property type="protein sequence ID" value="KAF8446214.1"/>
    <property type="molecule type" value="Genomic_DNA"/>
</dbReference>
<dbReference type="Gene3D" id="3.60.15.10">
    <property type="entry name" value="Ribonuclease Z/Hydroxyacylglutathione hydrolase-like"/>
    <property type="match status" value="1"/>
</dbReference>
<accession>A0AAD4C2M1</accession>
<protein>
    <submittedName>
        <fullName evidence="3">Beta-lactamase-like protein</fullName>
    </submittedName>
</protein>
<dbReference type="PANTHER" id="PTHR42663">
    <property type="entry name" value="HYDROLASE C777.06C-RELATED-RELATED"/>
    <property type="match status" value="1"/>
</dbReference>
<dbReference type="CDD" id="cd16279">
    <property type="entry name" value="metallo-hydrolase-like_MBL-fold"/>
    <property type="match status" value="1"/>
</dbReference>
<comment type="caution">
    <text evidence="3">The sequence shown here is derived from an EMBL/GenBank/DDBJ whole genome shotgun (WGS) entry which is preliminary data.</text>
</comment>